<feature type="transmembrane region" description="Helical" evidence="10">
    <location>
        <begin position="190"/>
        <end position="213"/>
    </location>
</feature>
<keyword evidence="3" id="KW-0813">Transport</keyword>
<feature type="transmembrane region" description="Helical" evidence="10">
    <location>
        <begin position="165"/>
        <end position="184"/>
    </location>
</feature>
<feature type="transmembrane region" description="Helical" evidence="10">
    <location>
        <begin position="12"/>
        <end position="29"/>
    </location>
</feature>
<dbReference type="EMBL" id="JAGDFM010000329">
    <property type="protein sequence ID" value="KAG7379783.1"/>
    <property type="molecule type" value="Genomic_DNA"/>
</dbReference>
<keyword evidence="7" id="KW-0677">Repeat</keyword>
<evidence type="ECO:0000256" key="1">
    <source>
        <dbReference type="ARBA" id="ARBA00004651"/>
    </source>
</evidence>
<evidence type="ECO:0000256" key="7">
    <source>
        <dbReference type="ARBA" id="ARBA00022737"/>
    </source>
</evidence>
<dbReference type="InterPro" id="IPR047664">
    <property type="entry name" value="SWEET"/>
</dbReference>
<evidence type="ECO:0000256" key="8">
    <source>
        <dbReference type="ARBA" id="ARBA00022989"/>
    </source>
</evidence>
<dbReference type="Pfam" id="PF03083">
    <property type="entry name" value="MtN3_slv"/>
    <property type="match status" value="1"/>
</dbReference>
<name>A0A8T1VI11_9STRA</name>
<dbReference type="AlphaFoldDB" id="A0A8T1VI11"/>
<comment type="caution">
    <text evidence="11">The sequence shown here is derived from an EMBL/GenBank/DDBJ whole genome shotgun (WGS) entry which is preliminary data.</text>
</comment>
<keyword evidence="4" id="KW-1003">Cell membrane</keyword>
<feature type="transmembrane region" description="Helical" evidence="10">
    <location>
        <begin position="68"/>
        <end position="88"/>
    </location>
</feature>
<keyword evidence="12" id="KW-1185">Reference proteome</keyword>
<dbReference type="GO" id="GO:0005886">
    <property type="term" value="C:plasma membrane"/>
    <property type="evidence" value="ECO:0007669"/>
    <property type="project" value="UniProtKB-SubCell"/>
</dbReference>
<evidence type="ECO:0000313" key="12">
    <source>
        <dbReference type="Proteomes" id="UP000694044"/>
    </source>
</evidence>
<dbReference type="Proteomes" id="UP000694044">
    <property type="component" value="Unassembled WGS sequence"/>
</dbReference>
<evidence type="ECO:0000256" key="2">
    <source>
        <dbReference type="ARBA" id="ARBA00007809"/>
    </source>
</evidence>
<organism evidence="11 12">
    <name type="scientific">Phytophthora pseudosyringae</name>
    <dbReference type="NCBI Taxonomy" id="221518"/>
    <lineage>
        <taxon>Eukaryota</taxon>
        <taxon>Sar</taxon>
        <taxon>Stramenopiles</taxon>
        <taxon>Oomycota</taxon>
        <taxon>Peronosporomycetes</taxon>
        <taxon>Peronosporales</taxon>
        <taxon>Peronosporaceae</taxon>
        <taxon>Phytophthora</taxon>
    </lineage>
</organism>
<accession>A0A8T1VI11</accession>
<evidence type="ECO:0000313" key="11">
    <source>
        <dbReference type="EMBL" id="KAG7379783.1"/>
    </source>
</evidence>
<evidence type="ECO:0000256" key="4">
    <source>
        <dbReference type="ARBA" id="ARBA00022475"/>
    </source>
</evidence>
<reference evidence="11" key="1">
    <citation type="submission" date="2021-02" db="EMBL/GenBank/DDBJ databases">
        <authorList>
            <person name="Palmer J.M."/>
        </authorList>
    </citation>
    <scope>NUCLEOTIDE SEQUENCE</scope>
    <source>
        <strain evidence="11">SCRP734</strain>
    </source>
</reference>
<comment type="subcellular location">
    <subcellularLocation>
        <location evidence="1">Cell membrane</location>
        <topology evidence="1">Multi-pass membrane protein</topology>
    </subcellularLocation>
</comment>
<proteinExistence type="inferred from homology"/>
<keyword evidence="8 10" id="KW-1133">Transmembrane helix</keyword>
<keyword evidence="9 10" id="KW-0472">Membrane</keyword>
<feature type="transmembrane region" description="Helical" evidence="10">
    <location>
        <begin position="134"/>
        <end position="153"/>
    </location>
</feature>
<keyword evidence="6 10" id="KW-0812">Transmembrane</keyword>
<dbReference type="PANTHER" id="PTHR10791">
    <property type="entry name" value="RAG1-ACTIVATING PROTEIN 1"/>
    <property type="match status" value="1"/>
</dbReference>
<evidence type="ECO:0000256" key="10">
    <source>
        <dbReference type="SAM" id="Phobius"/>
    </source>
</evidence>
<dbReference type="GO" id="GO:0051119">
    <property type="term" value="F:sugar transmembrane transporter activity"/>
    <property type="evidence" value="ECO:0007669"/>
    <property type="project" value="InterPro"/>
</dbReference>
<keyword evidence="5" id="KW-0762">Sugar transport</keyword>
<feature type="transmembrane region" description="Helical" evidence="10">
    <location>
        <begin position="100"/>
        <end position="122"/>
    </location>
</feature>
<gene>
    <name evidence="11" type="ORF">PHYPSEUDO_008125</name>
</gene>
<feature type="transmembrane region" description="Helical" evidence="10">
    <location>
        <begin position="41"/>
        <end position="62"/>
    </location>
</feature>
<comment type="similarity">
    <text evidence="2">Belongs to the SWEET sugar transporter family.</text>
</comment>
<protein>
    <recommendedName>
        <fullName evidence="13">MtN3-like protein</fullName>
    </recommendedName>
</protein>
<evidence type="ECO:0000256" key="5">
    <source>
        <dbReference type="ARBA" id="ARBA00022597"/>
    </source>
</evidence>
<evidence type="ECO:0000256" key="9">
    <source>
        <dbReference type="ARBA" id="ARBA00023136"/>
    </source>
</evidence>
<dbReference type="PANTHER" id="PTHR10791:SF30">
    <property type="entry name" value="SUGAR TRANSPORTER SWEET1"/>
    <property type="match status" value="1"/>
</dbReference>
<evidence type="ECO:0008006" key="13">
    <source>
        <dbReference type="Google" id="ProtNLM"/>
    </source>
</evidence>
<evidence type="ECO:0000256" key="6">
    <source>
        <dbReference type="ARBA" id="ARBA00022692"/>
    </source>
</evidence>
<dbReference type="OrthoDB" id="409725at2759"/>
<dbReference type="FunFam" id="1.20.1280.290:FF:000007">
    <property type="entry name" value="Bidirectional sugar transporter SWEET7"/>
    <property type="match status" value="1"/>
</dbReference>
<sequence>MYGGAGVMAVRVWVACSTLTMAYLPSLFVRRIYQEGDTGAASITPLLSLLVNSHVWVLYAYMCKTWFPSFPVFLTGDIAALCYLFIYWRFSSERRRVARTIGVVFATLLLPSIYVIAAGLGYTGQTRAAVGETEGYICDVAVVSLHLVMLKNLANVAKTRSTASLNLQTLAVGTINTYGWFTFGVTTSNWIISGPHVFVMILHTAALIMYVVLRPSAYSVAASGVTKVIAEENPVVVSIELSPKAGVATVTSPAYHVLRSPMAPLQQIESKRTQVSLPNYPEQFK</sequence>
<evidence type="ECO:0000256" key="3">
    <source>
        <dbReference type="ARBA" id="ARBA00022448"/>
    </source>
</evidence>
<dbReference type="InterPro" id="IPR004316">
    <property type="entry name" value="SWEET_rpt"/>
</dbReference>